<evidence type="ECO:0000256" key="4">
    <source>
        <dbReference type="ARBA" id="ARBA00022927"/>
    </source>
</evidence>
<dbReference type="PANTHER" id="PTHR14190">
    <property type="entry name" value="SUPPRESSOR OF ACTIN MUTATIONS 2/VACUOLAR PROTEIN SORTING 52"/>
    <property type="match status" value="1"/>
</dbReference>
<feature type="compositionally biased region" description="Polar residues" evidence="6">
    <location>
        <begin position="204"/>
        <end position="213"/>
    </location>
</feature>
<dbReference type="GeneID" id="59374841"/>
<feature type="domain" description="Vps52 coiled-coil" evidence="7">
    <location>
        <begin position="635"/>
        <end position="804"/>
    </location>
</feature>
<dbReference type="GO" id="GO:0006896">
    <property type="term" value="P:Golgi to vacuole transport"/>
    <property type="evidence" value="ECO:0007669"/>
    <property type="project" value="TreeGrafter"/>
</dbReference>
<name>A0A8H6ZVR6_PLEOS</name>
<dbReference type="GO" id="GO:0042147">
    <property type="term" value="P:retrograde transport, endosome to Golgi"/>
    <property type="evidence" value="ECO:0007669"/>
    <property type="project" value="TreeGrafter"/>
</dbReference>
<dbReference type="GO" id="GO:0000938">
    <property type="term" value="C:GARP complex"/>
    <property type="evidence" value="ECO:0007669"/>
    <property type="project" value="TreeGrafter"/>
</dbReference>
<keyword evidence="10" id="KW-1185">Reference proteome</keyword>
<evidence type="ECO:0000259" key="7">
    <source>
        <dbReference type="Pfam" id="PF04129"/>
    </source>
</evidence>
<feature type="region of interest" description="Disordered" evidence="6">
    <location>
        <begin position="1"/>
        <end position="71"/>
    </location>
</feature>
<proteinExistence type="inferred from homology"/>
<dbReference type="InterPro" id="IPR048319">
    <property type="entry name" value="Vps52_CC"/>
</dbReference>
<dbReference type="GO" id="GO:0005829">
    <property type="term" value="C:cytosol"/>
    <property type="evidence" value="ECO:0007669"/>
    <property type="project" value="GOC"/>
</dbReference>
<dbReference type="Pfam" id="PF04129">
    <property type="entry name" value="Vps52_CC"/>
    <property type="match status" value="1"/>
</dbReference>
<dbReference type="PANTHER" id="PTHR14190:SF7">
    <property type="entry name" value="VACUOLAR PROTEIN SORTING-ASSOCIATED PROTEIN 52 HOMOLOG"/>
    <property type="match status" value="1"/>
</dbReference>
<feature type="domain" description="Vps52 C-terminal" evidence="8">
    <location>
        <begin position="876"/>
        <end position="920"/>
    </location>
</feature>
<evidence type="ECO:0000256" key="3">
    <source>
        <dbReference type="ARBA" id="ARBA00022448"/>
    </source>
</evidence>
<keyword evidence="5" id="KW-0333">Golgi apparatus</keyword>
<feature type="compositionally biased region" description="Polar residues" evidence="6">
    <location>
        <begin position="170"/>
        <end position="196"/>
    </location>
</feature>
<evidence type="ECO:0000313" key="10">
    <source>
        <dbReference type="Proteomes" id="UP000623687"/>
    </source>
</evidence>
<protein>
    <submittedName>
        <fullName evidence="9">Uncharacterized protein</fullName>
    </submittedName>
</protein>
<dbReference type="GO" id="GO:0015031">
    <property type="term" value="P:protein transport"/>
    <property type="evidence" value="ECO:0007669"/>
    <property type="project" value="UniProtKB-KW"/>
</dbReference>
<dbReference type="GO" id="GO:0032456">
    <property type="term" value="P:endocytic recycling"/>
    <property type="evidence" value="ECO:0007669"/>
    <property type="project" value="TreeGrafter"/>
</dbReference>
<dbReference type="RefSeq" id="XP_036633104.1">
    <property type="nucleotide sequence ID" value="XM_036774602.1"/>
</dbReference>
<feature type="compositionally biased region" description="Low complexity" evidence="6">
    <location>
        <begin position="249"/>
        <end position="259"/>
    </location>
</feature>
<evidence type="ECO:0000259" key="8">
    <source>
        <dbReference type="Pfam" id="PF20655"/>
    </source>
</evidence>
<dbReference type="OrthoDB" id="19482at2759"/>
<sequence length="1193" mass="134534">MPSSTLSDALNEFAAHGRSRQNESHIGAFPQGQIFSPQAQEYPRPVHTEGELVLSEPSPPPAQPLAPRKASTPGVHAVQELLRIVAATKEAQEIERRRRLAWEQEQESKFIQRQAEMERQMFEMRQQIASLQAMVHPSPSPNVVHQTPVDTPRPTLLLETPVHHSVLSTAHYQPSSMTSQESLVPNQMESHGNGSITPPEDVRYSTTPSTSPQLRAAINTASPRAKSVDRRKRHTPRHAPAYAEDDSAESSGSDSSSSSMDRPAKRANHHDTRCLTIHHAMRLHLVRTMGLDSDKHLPDSHIEGTALESTDPVRFVWAKTTKQSAHNYRMKERVINDLKDNRKYYKHVPDKDFSKKVLDSVFDQCFTTFRQKYKTQNDESAALAARKRDDMKALKVRRLARRKAKLSARAEARMRHADLEHITFDGAFQLECMSSEESEFEDGQPQPTRFRTRGFAWRSTRLQRLYEILDEEDRETSATKPKRGLGRKDRIVGPVKSELILPPAGSSSWMISKHWISVTLQKHRDLLDVIKKLVVDPPGFDWDRFHELGEDSDAEYQASPQNMDNPVAHTSNQYYTGSSSLQYALTNSLRGCITIRDIPGATRHVHSARLETRNRRSLAADPTSEGEGMAGASYIGRTSDFIDLHDQVQTSVQLLDSLESFLSTFQKDLSVVAGQISELQDRSKDIGNRLKSRKRIEKPLSHLISDIVVPPPLATLILDTDVGEPWIPAIQDFEKKLETIKARSRVKAARDLMEVVEGLRIVAATKLRAFFLALFQPIRSSVTTNMQVMQTSVLLKYRPLLPFLQRQAPNVFQEVQRSYIGAARTYYETGFRRYIRSLTSINTRVIEKPELITVSEKETITDVDMARLEYAKVDGPNITLAYMADDKNHKEPAEAMFRSLMLVLMDNATAEYTFITSFFANEPLPTPADSETPLLSPTALLSPDGSISFDNRSIAASEHELRRSSSTSQGITAALANSKAEQAGFDALWKQVFDPVSEYTQAFVRSIIEPPPPVVPLLVMIRLTEAVLNEIQNRSCPPLESFVFAIRLQMWPVFQKLMTENIDSLKKYAEGTSLSYFARAASTTDASICKRYIVIFNLFVALTEQPDETMIFSNLLRLRQEVAKLILRHAQQIKDPAGSAKMRSRLYDGLLQGFTGAHFIAHPKAQQETAYWANLGEESKRKIVSVSQARSRQ</sequence>
<feature type="domain" description="Vps52 C-terminal" evidence="8">
    <location>
        <begin position="984"/>
        <end position="1138"/>
    </location>
</feature>
<dbReference type="AlphaFoldDB" id="A0A8H6ZVR6"/>
<gene>
    <name evidence="9" type="ORF">PC9H_005023</name>
</gene>
<organism evidence="9 10">
    <name type="scientific">Pleurotus ostreatus</name>
    <name type="common">Oyster mushroom</name>
    <name type="synonym">White-rot fungus</name>
    <dbReference type="NCBI Taxonomy" id="5322"/>
    <lineage>
        <taxon>Eukaryota</taxon>
        <taxon>Fungi</taxon>
        <taxon>Dikarya</taxon>
        <taxon>Basidiomycota</taxon>
        <taxon>Agaricomycotina</taxon>
        <taxon>Agaricomycetes</taxon>
        <taxon>Agaricomycetidae</taxon>
        <taxon>Agaricales</taxon>
        <taxon>Pleurotineae</taxon>
        <taxon>Pleurotaceae</taxon>
        <taxon>Pleurotus</taxon>
    </lineage>
</organism>
<dbReference type="GO" id="GO:0019905">
    <property type="term" value="F:syntaxin binding"/>
    <property type="evidence" value="ECO:0007669"/>
    <property type="project" value="TreeGrafter"/>
</dbReference>
<comment type="subcellular location">
    <subcellularLocation>
        <location evidence="1">Golgi apparatus</location>
        <location evidence="1">trans-Golgi network</location>
    </subcellularLocation>
</comment>
<evidence type="ECO:0000256" key="2">
    <source>
        <dbReference type="ARBA" id="ARBA00008180"/>
    </source>
</evidence>
<comment type="similarity">
    <text evidence="2">Belongs to the VPS52 family.</text>
</comment>
<dbReference type="Pfam" id="PF20655">
    <property type="entry name" value="Vps52_C"/>
    <property type="match status" value="2"/>
</dbReference>
<feature type="region of interest" description="Disordered" evidence="6">
    <location>
        <begin position="170"/>
        <end position="271"/>
    </location>
</feature>
<evidence type="ECO:0000256" key="6">
    <source>
        <dbReference type="SAM" id="MobiDB-lite"/>
    </source>
</evidence>
<keyword evidence="4" id="KW-0653">Protein transport</keyword>
<dbReference type="EMBL" id="JACETU010000003">
    <property type="protein sequence ID" value="KAF7433077.1"/>
    <property type="molecule type" value="Genomic_DNA"/>
</dbReference>
<dbReference type="VEuPathDB" id="FungiDB:PC9H_005023"/>
<evidence type="ECO:0000256" key="5">
    <source>
        <dbReference type="ARBA" id="ARBA00023034"/>
    </source>
</evidence>
<accession>A0A8H6ZVR6</accession>
<dbReference type="Proteomes" id="UP000623687">
    <property type="component" value="Unassembled WGS sequence"/>
</dbReference>
<dbReference type="InterPro" id="IPR048361">
    <property type="entry name" value="Vps52_C"/>
</dbReference>
<reference evidence="9" key="1">
    <citation type="submission" date="2019-07" db="EMBL/GenBank/DDBJ databases">
        <authorList>
            <person name="Palmer J.M."/>
        </authorList>
    </citation>
    <scope>NUCLEOTIDE SEQUENCE</scope>
    <source>
        <strain evidence="9">PC9</strain>
    </source>
</reference>
<evidence type="ECO:0000313" key="9">
    <source>
        <dbReference type="EMBL" id="KAF7433077.1"/>
    </source>
</evidence>
<evidence type="ECO:0000256" key="1">
    <source>
        <dbReference type="ARBA" id="ARBA00004601"/>
    </source>
</evidence>
<comment type="caution">
    <text evidence="9">The sequence shown here is derived from an EMBL/GenBank/DDBJ whole genome shotgun (WGS) entry which is preliminary data.</text>
</comment>
<dbReference type="InterPro" id="IPR007258">
    <property type="entry name" value="Vps52"/>
</dbReference>
<keyword evidence="3" id="KW-0813">Transport</keyword>